<dbReference type="PANTHER" id="PTHR33332">
    <property type="entry name" value="REVERSE TRANSCRIPTASE DOMAIN-CONTAINING PROTEIN"/>
    <property type="match status" value="1"/>
</dbReference>
<evidence type="ECO:0000313" key="2">
    <source>
        <dbReference type="EMBL" id="ELT89375.1"/>
    </source>
</evidence>
<protein>
    <recommendedName>
        <fullName evidence="5">Reverse transcriptase domain-containing protein</fullName>
    </recommendedName>
</protein>
<dbReference type="EMBL" id="AMQN01014891">
    <property type="status" value="NOT_ANNOTATED_CDS"/>
    <property type="molecule type" value="Genomic_DNA"/>
</dbReference>
<sequence>MPELTVADINTMRVADLKKILTDLVTKGTARTPPCDMKAMLKDIMIELKEAKEERASLKAEIDGLKNINVELLAAINARPPPMAMSADDTTLYCSGPKIKHLMANMNSDLQNTFNYFAANSLQANVSKTNYMIIHPNRNTAGHTPLHINNTNISQVKESTFLGITIDQKLTFQPHIKKITNKISSGLFALHQVKNVLPRSHLKPIYHALIESHLNYSITFWNTATQTHTQRLKVLQKKALHITHSDDNAPSAPLFASEKNPHIRQST</sequence>
<evidence type="ECO:0000256" key="1">
    <source>
        <dbReference type="SAM" id="Coils"/>
    </source>
</evidence>
<keyword evidence="1" id="KW-0175">Coiled coil</keyword>
<dbReference type="AlphaFoldDB" id="R7T728"/>
<dbReference type="HOGENOM" id="CLU_1042972_0_0_1"/>
<dbReference type="OrthoDB" id="6149641at2759"/>
<dbReference type="OMA" id="MEHYTIS"/>
<evidence type="ECO:0000313" key="4">
    <source>
        <dbReference type="Proteomes" id="UP000014760"/>
    </source>
</evidence>
<feature type="coiled-coil region" evidence="1">
    <location>
        <begin position="41"/>
        <end position="68"/>
    </location>
</feature>
<organism evidence="2">
    <name type="scientific">Capitella teleta</name>
    <name type="common">Polychaete worm</name>
    <dbReference type="NCBI Taxonomy" id="283909"/>
    <lineage>
        <taxon>Eukaryota</taxon>
        <taxon>Metazoa</taxon>
        <taxon>Spiralia</taxon>
        <taxon>Lophotrochozoa</taxon>
        <taxon>Annelida</taxon>
        <taxon>Polychaeta</taxon>
        <taxon>Sedentaria</taxon>
        <taxon>Scolecida</taxon>
        <taxon>Capitellidae</taxon>
        <taxon>Capitella</taxon>
    </lineage>
</organism>
<reference evidence="4" key="1">
    <citation type="submission" date="2012-12" db="EMBL/GenBank/DDBJ databases">
        <authorList>
            <person name="Hellsten U."/>
            <person name="Grimwood J."/>
            <person name="Chapman J.A."/>
            <person name="Shapiro H."/>
            <person name="Aerts A."/>
            <person name="Otillar R.P."/>
            <person name="Terry A.Y."/>
            <person name="Boore J.L."/>
            <person name="Simakov O."/>
            <person name="Marletaz F."/>
            <person name="Cho S.-J."/>
            <person name="Edsinger-Gonzales E."/>
            <person name="Havlak P."/>
            <person name="Kuo D.-H."/>
            <person name="Larsson T."/>
            <person name="Lv J."/>
            <person name="Arendt D."/>
            <person name="Savage R."/>
            <person name="Osoegawa K."/>
            <person name="de Jong P."/>
            <person name="Lindberg D.R."/>
            <person name="Seaver E.C."/>
            <person name="Weisblat D.A."/>
            <person name="Putnam N.H."/>
            <person name="Grigoriev I.V."/>
            <person name="Rokhsar D.S."/>
        </authorList>
    </citation>
    <scope>NUCLEOTIDE SEQUENCE</scope>
    <source>
        <strain evidence="4">I ESC-2004</strain>
    </source>
</reference>
<dbReference type="Proteomes" id="UP000014760">
    <property type="component" value="Unassembled WGS sequence"/>
</dbReference>
<evidence type="ECO:0000313" key="3">
    <source>
        <dbReference type="EnsemblMetazoa" id="CapteP197993"/>
    </source>
</evidence>
<name>R7T728_CAPTE</name>
<evidence type="ECO:0008006" key="5">
    <source>
        <dbReference type="Google" id="ProtNLM"/>
    </source>
</evidence>
<keyword evidence="4" id="KW-1185">Reference proteome</keyword>
<reference evidence="3" key="3">
    <citation type="submission" date="2015-06" db="UniProtKB">
        <authorList>
            <consortium name="EnsemblMetazoa"/>
        </authorList>
    </citation>
    <scope>IDENTIFICATION</scope>
</reference>
<dbReference type="EMBL" id="KB311399">
    <property type="protein sequence ID" value="ELT89375.1"/>
    <property type="molecule type" value="Genomic_DNA"/>
</dbReference>
<dbReference type="EnsemblMetazoa" id="CapteT197993">
    <property type="protein sequence ID" value="CapteP197993"/>
    <property type="gene ID" value="CapteG197993"/>
</dbReference>
<reference evidence="2 4" key="2">
    <citation type="journal article" date="2013" name="Nature">
        <title>Insights into bilaterian evolution from three spiralian genomes.</title>
        <authorList>
            <person name="Simakov O."/>
            <person name="Marletaz F."/>
            <person name="Cho S.J."/>
            <person name="Edsinger-Gonzales E."/>
            <person name="Havlak P."/>
            <person name="Hellsten U."/>
            <person name="Kuo D.H."/>
            <person name="Larsson T."/>
            <person name="Lv J."/>
            <person name="Arendt D."/>
            <person name="Savage R."/>
            <person name="Osoegawa K."/>
            <person name="de Jong P."/>
            <person name="Grimwood J."/>
            <person name="Chapman J.A."/>
            <person name="Shapiro H."/>
            <person name="Aerts A."/>
            <person name="Otillar R.P."/>
            <person name="Terry A.Y."/>
            <person name="Boore J.L."/>
            <person name="Grigoriev I.V."/>
            <person name="Lindberg D.R."/>
            <person name="Seaver E.C."/>
            <person name="Weisblat D.A."/>
            <person name="Putnam N.H."/>
            <person name="Rokhsar D.S."/>
        </authorList>
    </citation>
    <scope>NUCLEOTIDE SEQUENCE</scope>
    <source>
        <strain evidence="2 4">I ESC-2004</strain>
    </source>
</reference>
<accession>R7T728</accession>
<proteinExistence type="predicted"/>
<gene>
    <name evidence="2" type="ORF">CAPTEDRAFT_197993</name>
</gene>